<dbReference type="InterPro" id="IPR027417">
    <property type="entry name" value="P-loop_NTPase"/>
</dbReference>
<dbReference type="PROSITE" id="PS50893">
    <property type="entry name" value="ABC_TRANSPORTER_2"/>
    <property type="match status" value="1"/>
</dbReference>
<feature type="domain" description="ABC transporter" evidence="5">
    <location>
        <begin position="2"/>
        <end position="236"/>
    </location>
</feature>
<reference evidence="6" key="1">
    <citation type="submission" date="2016-08" db="EMBL/GenBank/DDBJ databases">
        <authorList>
            <person name="Seilhamer J.J."/>
        </authorList>
    </citation>
    <scope>NUCLEOTIDE SEQUENCE</scope>
    <source>
        <strain evidence="6">86-1</strain>
    </source>
</reference>
<dbReference type="GO" id="GO:0016887">
    <property type="term" value="F:ATP hydrolysis activity"/>
    <property type="evidence" value="ECO:0007669"/>
    <property type="project" value="InterPro"/>
</dbReference>
<dbReference type="GO" id="GO:0005524">
    <property type="term" value="F:ATP binding"/>
    <property type="evidence" value="ECO:0007669"/>
    <property type="project" value="UniProtKB-KW"/>
</dbReference>
<evidence type="ECO:0000256" key="1">
    <source>
        <dbReference type="ARBA" id="ARBA00005417"/>
    </source>
</evidence>
<dbReference type="InterPro" id="IPR050153">
    <property type="entry name" value="Metal_Ion_Import_ABC"/>
</dbReference>
<gene>
    <name evidence="6" type="ORF">KL86DES1_21936</name>
</gene>
<evidence type="ECO:0000256" key="4">
    <source>
        <dbReference type="ARBA" id="ARBA00022840"/>
    </source>
</evidence>
<dbReference type="SMART" id="SM00382">
    <property type="entry name" value="AAA"/>
    <property type="match status" value="1"/>
</dbReference>
<name>A0A212LA28_9BACT</name>
<dbReference type="CDD" id="cd03214">
    <property type="entry name" value="ABC_Iron-Siderophores_B12_Hemin"/>
    <property type="match status" value="1"/>
</dbReference>
<dbReference type="PANTHER" id="PTHR42734">
    <property type="entry name" value="METAL TRANSPORT SYSTEM ATP-BINDING PROTEIN TM_0124-RELATED"/>
    <property type="match status" value="1"/>
</dbReference>
<dbReference type="SUPFAM" id="SSF52540">
    <property type="entry name" value="P-loop containing nucleoside triphosphate hydrolases"/>
    <property type="match status" value="1"/>
</dbReference>
<evidence type="ECO:0000313" key="6">
    <source>
        <dbReference type="EMBL" id="SCM74432.1"/>
    </source>
</evidence>
<sequence length="249" mass="27339">MLEAENISLVARSGKTILDGISFCLEPGRCMALIGPNGAGKSTLARIVAGLERPTSGRVLYGGTDLSGLNRRQRAQAVAYLPQTAQPVPCSVFDAVLLGRRSRMGWRPGMEDRQKTQAALEELHLIHLEKQCVTSLSGGELQKTLIARALAQEAPVLLLDEPVNHLDIRNQIELLETITDICVTRRICVCIVLHHLSYALRYTQHAMLLHQGRPAYQGPTSGLNEHDLGRVYGIAVRLQTIDGQPHVLF</sequence>
<evidence type="ECO:0000256" key="2">
    <source>
        <dbReference type="ARBA" id="ARBA00022448"/>
    </source>
</evidence>
<dbReference type="InterPro" id="IPR003593">
    <property type="entry name" value="AAA+_ATPase"/>
</dbReference>
<dbReference type="AlphaFoldDB" id="A0A212LA28"/>
<dbReference type="FunFam" id="3.40.50.300:FF:000134">
    <property type="entry name" value="Iron-enterobactin ABC transporter ATP-binding protein"/>
    <property type="match status" value="1"/>
</dbReference>
<dbReference type="Pfam" id="PF00005">
    <property type="entry name" value="ABC_tran"/>
    <property type="match status" value="1"/>
</dbReference>
<organism evidence="6">
    <name type="scientific">uncultured Desulfovibrio sp</name>
    <dbReference type="NCBI Taxonomy" id="167968"/>
    <lineage>
        <taxon>Bacteria</taxon>
        <taxon>Pseudomonadati</taxon>
        <taxon>Thermodesulfobacteriota</taxon>
        <taxon>Desulfovibrionia</taxon>
        <taxon>Desulfovibrionales</taxon>
        <taxon>Desulfovibrionaceae</taxon>
        <taxon>Desulfovibrio</taxon>
        <taxon>environmental samples</taxon>
    </lineage>
</organism>
<dbReference type="Gene3D" id="3.40.50.300">
    <property type="entry name" value="P-loop containing nucleotide triphosphate hydrolases"/>
    <property type="match status" value="1"/>
</dbReference>
<evidence type="ECO:0000256" key="3">
    <source>
        <dbReference type="ARBA" id="ARBA00022741"/>
    </source>
</evidence>
<dbReference type="InterPro" id="IPR003439">
    <property type="entry name" value="ABC_transporter-like_ATP-bd"/>
</dbReference>
<dbReference type="RefSeq" id="WP_179981156.1">
    <property type="nucleotide sequence ID" value="NZ_LT608333.1"/>
</dbReference>
<keyword evidence="2" id="KW-0813">Transport</keyword>
<keyword evidence="3" id="KW-0547">Nucleotide-binding</keyword>
<keyword evidence="4" id="KW-0067">ATP-binding</keyword>
<accession>A0A212LA28</accession>
<comment type="similarity">
    <text evidence="1">Belongs to the ABC transporter superfamily.</text>
</comment>
<proteinExistence type="inferred from homology"/>
<protein>
    <submittedName>
        <fullName evidence="6">ABC transporter related</fullName>
    </submittedName>
</protein>
<dbReference type="EMBL" id="FMJC01000002">
    <property type="protein sequence ID" value="SCM74432.1"/>
    <property type="molecule type" value="Genomic_DNA"/>
</dbReference>
<dbReference type="PANTHER" id="PTHR42734:SF6">
    <property type="entry name" value="MOLYBDATE IMPORT ATP-BINDING PROTEIN MOLC"/>
    <property type="match status" value="1"/>
</dbReference>
<evidence type="ECO:0000259" key="5">
    <source>
        <dbReference type="PROSITE" id="PS50893"/>
    </source>
</evidence>